<dbReference type="PROSITE" id="PS50850">
    <property type="entry name" value="MFS"/>
    <property type="match status" value="1"/>
</dbReference>
<feature type="transmembrane region" description="Helical" evidence="7">
    <location>
        <begin position="264"/>
        <end position="281"/>
    </location>
</feature>
<evidence type="ECO:0000256" key="3">
    <source>
        <dbReference type="ARBA" id="ARBA00022475"/>
    </source>
</evidence>
<evidence type="ECO:0000256" key="7">
    <source>
        <dbReference type="SAM" id="Phobius"/>
    </source>
</evidence>
<evidence type="ECO:0000256" key="1">
    <source>
        <dbReference type="ARBA" id="ARBA00004651"/>
    </source>
</evidence>
<dbReference type="InterPro" id="IPR011701">
    <property type="entry name" value="MFS"/>
</dbReference>
<feature type="transmembrane region" description="Helical" evidence="7">
    <location>
        <begin position="350"/>
        <end position="373"/>
    </location>
</feature>
<dbReference type="AlphaFoldDB" id="A0A1H9NT57"/>
<dbReference type="SUPFAM" id="SSF103473">
    <property type="entry name" value="MFS general substrate transporter"/>
    <property type="match status" value="1"/>
</dbReference>
<evidence type="ECO:0000256" key="5">
    <source>
        <dbReference type="ARBA" id="ARBA00022989"/>
    </source>
</evidence>
<feature type="transmembrane region" description="Helical" evidence="7">
    <location>
        <begin position="115"/>
        <end position="133"/>
    </location>
</feature>
<dbReference type="PANTHER" id="PTHR23517">
    <property type="entry name" value="RESISTANCE PROTEIN MDTM, PUTATIVE-RELATED-RELATED"/>
    <property type="match status" value="1"/>
</dbReference>
<dbReference type="Proteomes" id="UP000199114">
    <property type="component" value="Unassembled WGS sequence"/>
</dbReference>
<dbReference type="GO" id="GO:0022857">
    <property type="term" value="F:transmembrane transporter activity"/>
    <property type="evidence" value="ECO:0007669"/>
    <property type="project" value="InterPro"/>
</dbReference>
<dbReference type="InterPro" id="IPR050171">
    <property type="entry name" value="MFS_Transporters"/>
</dbReference>
<dbReference type="Gene3D" id="1.20.1250.20">
    <property type="entry name" value="MFS general substrate transporter like domains"/>
    <property type="match status" value="2"/>
</dbReference>
<feature type="transmembrane region" description="Helical" evidence="7">
    <location>
        <begin position="318"/>
        <end position="338"/>
    </location>
</feature>
<feature type="transmembrane region" description="Helical" evidence="7">
    <location>
        <begin position="27"/>
        <end position="45"/>
    </location>
</feature>
<reference evidence="10" key="1">
    <citation type="submission" date="2016-10" db="EMBL/GenBank/DDBJ databases">
        <authorList>
            <person name="Varghese N."/>
            <person name="Submissions S."/>
        </authorList>
    </citation>
    <scope>NUCLEOTIDE SEQUENCE [LARGE SCALE GENOMIC DNA]</scope>
    <source>
        <strain evidence="10">DSM 25055</strain>
    </source>
</reference>
<dbReference type="PANTHER" id="PTHR23517:SF3">
    <property type="entry name" value="INTEGRAL MEMBRANE TRANSPORT PROTEIN"/>
    <property type="match status" value="1"/>
</dbReference>
<dbReference type="InterPro" id="IPR036259">
    <property type="entry name" value="MFS_trans_sf"/>
</dbReference>
<dbReference type="EMBL" id="FOFD01000005">
    <property type="protein sequence ID" value="SER39224.1"/>
    <property type="molecule type" value="Genomic_DNA"/>
</dbReference>
<evidence type="ECO:0000313" key="10">
    <source>
        <dbReference type="Proteomes" id="UP000199114"/>
    </source>
</evidence>
<protein>
    <submittedName>
        <fullName evidence="9">Sugar phosphate permease</fullName>
    </submittedName>
</protein>
<keyword evidence="2" id="KW-0813">Transport</keyword>
<dbReference type="STRING" id="1186196.SAMN04489841_3730"/>
<feature type="transmembrane region" description="Helical" evidence="7">
    <location>
        <begin position="230"/>
        <end position="252"/>
    </location>
</feature>
<feature type="transmembrane region" description="Helical" evidence="7">
    <location>
        <begin position="88"/>
        <end position="108"/>
    </location>
</feature>
<gene>
    <name evidence="9" type="ORF">SAMN04489841_3730</name>
</gene>
<accession>A0A1H9NT57</accession>
<evidence type="ECO:0000256" key="4">
    <source>
        <dbReference type="ARBA" id="ARBA00022692"/>
    </source>
</evidence>
<evidence type="ECO:0000256" key="6">
    <source>
        <dbReference type="ARBA" id="ARBA00023136"/>
    </source>
</evidence>
<dbReference type="RefSeq" id="WP_090620383.1">
    <property type="nucleotide sequence ID" value="NZ_FOFD01000005.1"/>
</dbReference>
<keyword evidence="6 7" id="KW-0472">Membrane</keyword>
<proteinExistence type="predicted"/>
<keyword evidence="4 7" id="KW-0812">Transmembrane</keyword>
<dbReference type="GO" id="GO:0005886">
    <property type="term" value="C:plasma membrane"/>
    <property type="evidence" value="ECO:0007669"/>
    <property type="project" value="UniProtKB-SubCell"/>
</dbReference>
<evidence type="ECO:0000256" key="2">
    <source>
        <dbReference type="ARBA" id="ARBA00022448"/>
    </source>
</evidence>
<feature type="transmembrane region" description="Helical" evidence="7">
    <location>
        <begin position="385"/>
        <end position="403"/>
    </location>
</feature>
<keyword evidence="5 7" id="KW-1133">Transmembrane helix</keyword>
<keyword evidence="3" id="KW-1003">Cell membrane</keyword>
<feature type="domain" description="Major facilitator superfamily (MFS) profile" evidence="8">
    <location>
        <begin position="26"/>
        <end position="406"/>
    </location>
</feature>
<comment type="subcellular location">
    <subcellularLocation>
        <location evidence="1">Cell membrane</location>
        <topology evidence="1">Multi-pass membrane protein</topology>
    </subcellularLocation>
</comment>
<feature type="transmembrane region" description="Helical" evidence="7">
    <location>
        <begin position="180"/>
        <end position="200"/>
    </location>
</feature>
<dbReference type="OrthoDB" id="204820at2157"/>
<feature type="transmembrane region" description="Helical" evidence="7">
    <location>
        <begin position="57"/>
        <end position="76"/>
    </location>
</feature>
<organism evidence="9 10">
    <name type="scientific">Natrinema salaciae</name>
    <dbReference type="NCBI Taxonomy" id="1186196"/>
    <lineage>
        <taxon>Archaea</taxon>
        <taxon>Methanobacteriati</taxon>
        <taxon>Methanobacteriota</taxon>
        <taxon>Stenosarchaea group</taxon>
        <taxon>Halobacteria</taxon>
        <taxon>Halobacteriales</taxon>
        <taxon>Natrialbaceae</taxon>
        <taxon>Natrinema</taxon>
    </lineage>
</organism>
<keyword evidence="10" id="KW-1185">Reference proteome</keyword>
<evidence type="ECO:0000313" key="9">
    <source>
        <dbReference type="EMBL" id="SER39224.1"/>
    </source>
</evidence>
<dbReference type="Pfam" id="PF07690">
    <property type="entry name" value="MFS_1"/>
    <property type="match status" value="1"/>
</dbReference>
<name>A0A1H9NT57_9EURY</name>
<feature type="transmembrane region" description="Helical" evidence="7">
    <location>
        <begin position="293"/>
        <end position="312"/>
    </location>
</feature>
<sequence>MESNLFGTLSAARTGAADLWSGGRGKILTGVAGGWFLSIGVRMIYPVMVPSLRSVYGLDLTTAGLLLTVLFLAYALGQFPGGVLADRFGERVTLTASAVISAVTLTLVVTARSSIVLFAATALFGFGTALYAVGRYTVLPRLYADRLGAANGVTAASQDAGQSILPPIASVIAATLGWQFGFGFAVPLFLLSAVVLWAVVPTRSADASDGESGLSRDDLRALGSLLRQPSVVNATAVLILGLFVWQAFTSFYPTYLIDEKELSATVASFLFGTFFALGILIKPLAGGAYDRFGIRRSLAIVASGPTIGLVVLPHADALWILVAVTALVSTLLGFATVVEPSLLNALPEEVRGTGFGILRSVAFTVGATSPVLFGVAADRGFFDEMFTVLAAFAAGMVLLAFRIPEN</sequence>
<evidence type="ECO:0000259" key="8">
    <source>
        <dbReference type="PROSITE" id="PS50850"/>
    </source>
</evidence>
<dbReference type="InterPro" id="IPR020846">
    <property type="entry name" value="MFS_dom"/>
</dbReference>